<gene>
    <name evidence="1" type="ORF">CWD77_02255</name>
</gene>
<evidence type="ECO:0000313" key="1">
    <source>
        <dbReference type="EMBL" id="PKD44311.1"/>
    </source>
</evidence>
<name>A0A2N0VJE8_9BACT</name>
<evidence type="ECO:0008006" key="3">
    <source>
        <dbReference type="Google" id="ProtNLM"/>
    </source>
</evidence>
<sequence>MNEDIISDLNEELEGVIEEGYSFLQDEELQEKIQELKTESELLIRKHPIKSVLIGAAAGYLLARLLK</sequence>
<evidence type="ECO:0000313" key="2">
    <source>
        <dbReference type="Proteomes" id="UP000233398"/>
    </source>
</evidence>
<dbReference type="Proteomes" id="UP000233398">
    <property type="component" value="Unassembled WGS sequence"/>
</dbReference>
<dbReference type="RefSeq" id="WP_101071602.1">
    <property type="nucleotide sequence ID" value="NZ_PISP01000001.1"/>
</dbReference>
<dbReference type="OrthoDB" id="1525099at2"/>
<keyword evidence="2" id="KW-1185">Reference proteome</keyword>
<dbReference type="EMBL" id="PISP01000001">
    <property type="protein sequence ID" value="PKD44311.1"/>
    <property type="molecule type" value="Genomic_DNA"/>
</dbReference>
<proteinExistence type="predicted"/>
<dbReference type="AlphaFoldDB" id="A0A2N0VJE8"/>
<organism evidence="1 2">
    <name type="scientific">Rhodohalobacter barkolensis</name>
    <dbReference type="NCBI Taxonomy" id="2053187"/>
    <lineage>
        <taxon>Bacteria</taxon>
        <taxon>Pseudomonadati</taxon>
        <taxon>Balneolota</taxon>
        <taxon>Balneolia</taxon>
        <taxon>Balneolales</taxon>
        <taxon>Balneolaceae</taxon>
        <taxon>Rhodohalobacter</taxon>
    </lineage>
</organism>
<accession>A0A2N0VJE8</accession>
<comment type="caution">
    <text evidence="1">The sequence shown here is derived from an EMBL/GenBank/DDBJ whole genome shotgun (WGS) entry which is preliminary data.</text>
</comment>
<reference evidence="1 2" key="1">
    <citation type="submission" date="2017-11" db="EMBL/GenBank/DDBJ databases">
        <title>Rhodohalobacter 15182 sp. nov., isolated from a salt lake.</title>
        <authorList>
            <person name="Han S."/>
        </authorList>
    </citation>
    <scope>NUCLEOTIDE SEQUENCE [LARGE SCALE GENOMIC DNA]</scope>
    <source>
        <strain evidence="1 2">15182</strain>
    </source>
</reference>
<protein>
    <recommendedName>
        <fullName evidence="3">DUF883 domain-containing protein</fullName>
    </recommendedName>
</protein>